<dbReference type="GO" id="GO:0016705">
    <property type="term" value="F:oxidoreductase activity, acting on paired donors, with incorporation or reduction of molecular oxygen"/>
    <property type="evidence" value="ECO:0007669"/>
    <property type="project" value="InterPro"/>
</dbReference>
<protein>
    <submittedName>
        <fullName evidence="1">Uncharacterized protein</fullName>
    </submittedName>
</protein>
<accession>A0AAD9Z5F9</accession>
<dbReference type="Gene3D" id="1.10.630.10">
    <property type="entry name" value="Cytochrome P450"/>
    <property type="match status" value="1"/>
</dbReference>
<dbReference type="InterPro" id="IPR036396">
    <property type="entry name" value="Cyt_P450_sf"/>
</dbReference>
<dbReference type="EMBL" id="JASNWA010000008">
    <property type="protein sequence ID" value="KAK3171844.1"/>
    <property type="molecule type" value="Genomic_DNA"/>
</dbReference>
<keyword evidence="2" id="KW-1185">Reference proteome</keyword>
<sequence length="263" mass="29807">MPQGNTYVVNSLDLVNSAQRNWKTLSFAPFVATFLKRLCLPSKAASEIVDRNLYAEEGPWGLFTDTHNAMHQALAPGPDLDELICLMLQRVSESLNRLLEDQDEIVIDLYKLIRETISLASTDAVYGPQNPFQDPKVREGFWWVYNLSDPFGYPGRAIANDNYRAVENTFALLFVNIATTWVAPKAHQGRKHIFDAFQTYYTSRGHEKGSSLAKSRYYAAERNGAPLKDISDRCSNCVARGRKCDLIVSPLEIRRIKSDRKKV</sequence>
<dbReference type="Proteomes" id="UP001276659">
    <property type="component" value="Unassembled WGS sequence"/>
</dbReference>
<dbReference type="AlphaFoldDB" id="A0AAD9Z5F9"/>
<proteinExistence type="predicted"/>
<evidence type="ECO:0000313" key="2">
    <source>
        <dbReference type="Proteomes" id="UP001276659"/>
    </source>
</evidence>
<gene>
    <name evidence="1" type="ORF">OEA41_003928</name>
</gene>
<organism evidence="1 2">
    <name type="scientific">Lepraria neglecta</name>
    <dbReference type="NCBI Taxonomy" id="209136"/>
    <lineage>
        <taxon>Eukaryota</taxon>
        <taxon>Fungi</taxon>
        <taxon>Dikarya</taxon>
        <taxon>Ascomycota</taxon>
        <taxon>Pezizomycotina</taxon>
        <taxon>Lecanoromycetes</taxon>
        <taxon>OSLEUM clade</taxon>
        <taxon>Lecanoromycetidae</taxon>
        <taxon>Lecanorales</taxon>
        <taxon>Lecanorineae</taxon>
        <taxon>Stereocaulaceae</taxon>
        <taxon>Lepraria</taxon>
    </lineage>
</organism>
<comment type="caution">
    <text evidence="1">The sequence shown here is derived from an EMBL/GenBank/DDBJ whole genome shotgun (WGS) entry which is preliminary data.</text>
</comment>
<dbReference type="PANTHER" id="PTHR47582">
    <property type="entry name" value="P450, PUTATIVE (EUROFUNG)-RELATED"/>
    <property type="match status" value="1"/>
</dbReference>
<dbReference type="InterPro" id="IPR053007">
    <property type="entry name" value="CYP450_monoxygenase_sec-met"/>
</dbReference>
<dbReference type="GO" id="GO:0005506">
    <property type="term" value="F:iron ion binding"/>
    <property type="evidence" value="ECO:0007669"/>
    <property type="project" value="InterPro"/>
</dbReference>
<dbReference type="GO" id="GO:0004497">
    <property type="term" value="F:monooxygenase activity"/>
    <property type="evidence" value="ECO:0007669"/>
    <property type="project" value="InterPro"/>
</dbReference>
<dbReference type="PANTHER" id="PTHR47582:SF1">
    <property type="entry name" value="P450, PUTATIVE (EUROFUNG)-RELATED"/>
    <property type="match status" value="1"/>
</dbReference>
<evidence type="ECO:0000313" key="1">
    <source>
        <dbReference type="EMBL" id="KAK3171844.1"/>
    </source>
</evidence>
<dbReference type="GO" id="GO:0020037">
    <property type="term" value="F:heme binding"/>
    <property type="evidence" value="ECO:0007669"/>
    <property type="project" value="InterPro"/>
</dbReference>
<name>A0AAD9Z5F9_9LECA</name>
<reference evidence="1" key="1">
    <citation type="submission" date="2022-11" db="EMBL/GenBank/DDBJ databases">
        <title>Chromosomal genome sequence assembly and mating type (MAT) locus characterization of the leprose asexual lichenized fungus Lepraria neglecta (Nyl.) Erichsen.</title>
        <authorList>
            <person name="Allen J.L."/>
            <person name="Pfeffer B."/>
        </authorList>
    </citation>
    <scope>NUCLEOTIDE SEQUENCE</scope>
    <source>
        <strain evidence="1">Allen 5258</strain>
    </source>
</reference>